<gene>
    <name evidence="2" type="ORF">Pcinc_023310</name>
</gene>
<dbReference type="InterPro" id="IPR053164">
    <property type="entry name" value="IS1016-like_transposase"/>
</dbReference>
<dbReference type="EMBL" id="JAWQEG010002498">
    <property type="protein sequence ID" value="KAK3871544.1"/>
    <property type="molecule type" value="Genomic_DNA"/>
</dbReference>
<feature type="domain" description="ISXO2-like transposase" evidence="1">
    <location>
        <begin position="63"/>
        <end position="213"/>
    </location>
</feature>
<proteinExistence type="predicted"/>
<dbReference type="Pfam" id="PF12762">
    <property type="entry name" value="DDE_Tnp_IS1595"/>
    <property type="match status" value="1"/>
</dbReference>
<dbReference type="AlphaFoldDB" id="A0AAE1FC20"/>
<evidence type="ECO:0000313" key="2">
    <source>
        <dbReference type="EMBL" id="KAK3871544.1"/>
    </source>
</evidence>
<dbReference type="SMART" id="SM01126">
    <property type="entry name" value="DDE_Tnp_IS1595"/>
    <property type="match status" value="1"/>
</dbReference>
<keyword evidence="3" id="KW-1185">Reference proteome</keyword>
<sequence>MFFEHVHLDIETLLIFINLFLRDQFTYKSARLELTGLSDHSICDWANFCREVLVEWCVKREGKIGGPGKIVEIDESKFGRRKYNVGHLVEGQWVFGGICRQTRAVFLVPVEKRDRETLLNVIKERVEPGTTIISDCWHAYNCLEEEGYRHLTVNHSINFVDPNTHAHTNTIERLWREAKRKVPLFGRRKKHFVGYLVKTMFVMTFPNSNERFHHFLVEAAALYNPQQPQQS</sequence>
<reference evidence="2" key="1">
    <citation type="submission" date="2023-10" db="EMBL/GenBank/DDBJ databases">
        <title>Genome assemblies of two species of porcelain crab, Petrolisthes cinctipes and Petrolisthes manimaculis (Anomura: Porcellanidae).</title>
        <authorList>
            <person name="Angst P."/>
        </authorList>
    </citation>
    <scope>NUCLEOTIDE SEQUENCE</scope>
    <source>
        <strain evidence="2">PB745_01</strain>
        <tissue evidence="2">Gill</tissue>
    </source>
</reference>
<evidence type="ECO:0000313" key="3">
    <source>
        <dbReference type="Proteomes" id="UP001286313"/>
    </source>
</evidence>
<evidence type="ECO:0000259" key="1">
    <source>
        <dbReference type="SMART" id="SM01126"/>
    </source>
</evidence>
<name>A0AAE1FC20_PETCI</name>
<dbReference type="InterPro" id="IPR024445">
    <property type="entry name" value="Tnp_ISXO2-like"/>
</dbReference>
<dbReference type="PANTHER" id="PTHR47163">
    <property type="entry name" value="DDE_TNP_IS1595 DOMAIN-CONTAINING PROTEIN"/>
    <property type="match status" value="1"/>
</dbReference>
<protein>
    <recommendedName>
        <fullName evidence="1">ISXO2-like transposase domain-containing protein</fullName>
    </recommendedName>
</protein>
<dbReference type="NCBIfam" id="NF033547">
    <property type="entry name" value="transpos_IS1595"/>
    <property type="match status" value="1"/>
</dbReference>
<accession>A0AAE1FC20</accession>
<comment type="caution">
    <text evidence="2">The sequence shown here is derived from an EMBL/GenBank/DDBJ whole genome shotgun (WGS) entry which is preliminary data.</text>
</comment>
<dbReference type="Proteomes" id="UP001286313">
    <property type="component" value="Unassembled WGS sequence"/>
</dbReference>
<organism evidence="2 3">
    <name type="scientific">Petrolisthes cinctipes</name>
    <name type="common">Flat porcelain crab</name>
    <dbReference type="NCBI Taxonomy" id="88211"/>
    <lineage>
        <taxon>Eukaryota</taxon>
        <taxon>Metazoa</taxon>
        <taxon>Ecdysozoa</taxon>
        <taxon>Arthropoda</taxon>
        <taxon>Crustacea</taxon>
        <taxon>Multicrustacea</taxon>
        <taxon>Malacostraca</taxon>
        <taxon>Eumalacostraca</taxon>
        <taxon>Eucarida</taxon>
        <taxon>Decapoda</taxon>
        <taxon>Pleocyemata</taxon>
        <taxon>Anomura</taxon>
        <taxon>Galatheoidea</taxon>
        <taxon>Porcellanidae</taxon>
        <taxon>Petrolisthes</taxon>
    </lineage>
</organism>
<dbReference type="PANTHER" id="PTHR47163:SF2">
    <property type="entry name" value="SI:DKEY-17M8.2"/>
    <property type="match status" value="1"/>
</dbReference>